<dbReference type="AlphaFoldDB" id="A0A4Z1NPY6"/>
<reference evidence="1 2" key="1">
    <citation type="submission" date="2019-04" db="EMBL/GenBank/DDBJ databases">
        <title>High contiguity whole genome sequence and gene annotation resource for two Venturia nashicola isolates.</title>
        <authorList>
            <person name="Prokchorchik M."/>
            <person name="Won K."/>
            <person name="Lee Y."/>
            <person name="Choi E.D."/>
            <person name="Segonzac C."/>
            <person name="Sohn K.H."/>
        </authorList>
    </citation>
    <scope>NUCLEOTIDE SEQUENCE [LARGE SCALE GENOMIC DNA]</scope>
    <source>
        <strain evidence="1 2">PRI2</strain>
    </source>
</reference>
<protein>
    <submittedName>
        <fullName evidence="1">Uncharacterized protein</fullName>
    </submittedName>
</protein>
<proteinExistence type="predicted"/>
<accession>A0A4Z1NPY6</accession>
<keyword evidence="2" id="KW-1185">Reference proteome</keyword>
<comment type="caution">
    <text evidence="1">The sequence shown here is derived from an EMBL/GenBank/DDBJ whole genome shotgun (WGS) entry which is preliminary data.</text>
</comment>
<dbReference type="Proteomes" id="UP000298493">
    <property type="component" value="Unassembled WGS sequence"/>
</dbReference>
<organism evidence="1 2">
    <name type="scientific">Venturia nashicola</name>
    <dbReference type="NCBI Taxonomy" id="86259"/>
    <lineage>
        <taxon>Eukaryota</taxon>
        <taxon>Fungi</taxon>
        <taxon>Dikarya</taxon>
        <taxon>Ascomycota</taxon>
        <taxon>Pezizomycotina</taxon>
        <taxon>Dothideomycetes</taxon>
        <taxon>Pleosporomycetidae</taxon>
        <taxon>Venturiales</taxon>
        <taxon>Venturiaceae</taxon>
        <taxon>Venturia</taxon>
    </lineage>
</organism>
<gene>
    <name evidence="1" type="ORF">E6O75_ATG10495</name>
</gene>
<evidence type="ECO:0000313" key="2">
    <source>
        <dbReference type="Proteomes" id="UP000298493"/>
    </source>
</evidence>
<dbReference type="EMBL" id="SNSC02000015">
    <property type="protein sequence ID" value="TID17850.1"/>
    <property type="molecule type" value="Genomic_DNA"/>
</dbReference>
<evidence type="ECO:0000313" key="1">
    <source>
        <dbReference type="EMBL" id="TID17850.1"/>
    </source>
</evidence>
<sequence>MQKAYKTIPTLQHRLATMMVIEKRYRNRILNNTLPLATAVGRAHEVSTAIQQIKTKNWNSMFTDYTPGDTTYDLPKVSLANNDQK</sequence>
<name>A0A4Z1NPY6_9PEZI</name>